<organism evidence="9 10">
    <name type="scientific">Microvenator marinus</name>
    <dbReference type="NCBI Taxonomy" id="2600177"/>
    <lineage>
        <taxon>Bacteria</taxon>
        <taxon>Deltaproteobacteria</taxon>
        <taxon>Bradymonadales</taxon>
        <taxon>Microvenatoraceae</taxon>
        <taxon>Microvenator</taxon>
    </lineage>
</organism>
<keyword evidence="3 7" id="KW-0479">Metal-binding</keyword>
<dbReference type="InterPro" id="IPR001128">
    <property type="entry name" value="Cyt_P450"/>
</dbReference>
<keyword evidence="2 7" id="KW-0349">Heme</keyword>
<keyword evidence="4 8" id="KW-0560">Oxidoreductase</keyword>
<dbReference type="PROSITE" id="PS00086">
    <property type="entry name" value="CYTOCHROME_P450"/>
    <property type="match status" value="1"/>
</dbReference>
<evidence type="ECO:0000256" key="7">
    <source>
        <dbReference type="PIRSR" id="PIRSR602401-1"/>
    </source>
</evidence>
<dbReference type="EMBL" id="CP042467">
    <property type="protein sequence ID" value="QED27700.1"/>
    <property type="molecule type" value="Genomic_DNA"/>
</dbReference>
<dbReference type="PRINTS" id="PR00463">
    <property type="entry name" value="EP450I"/>
</dbReference>
<dbReference type="GO" id="GO:0005506">
    <property type="term" value="F:iron ion binding"/>
    <property type="evidence" value="ECO:0007669"/>
    <property type="project" value="InterPro"/>
</dbReference>
<dbReference type="OrthoDB" id="9764248at2"/>
<evidence type="ECO:0000256" key="5">
    <source>
        <dbReference type="ARBA" id="ARBA00023004"/>
    </source>
</evidence>
<feature type="binding site" description="axial binding residue" evidence="7">
    <location>
        <position position="391"/>
    </location>
    <ligand>
        <name>heme</name>
        <dbReference type="ChEBI" id="CHEBI:30413"/>
    </ligand>
    <ligandPart>
        <name>Fe</name>
        <dbReference type="ChEBI" id="CHEBI:18248"/>
    </ligandPart>
</feature>
<dbReference type="InterPro" id="IPR002401">
    <property type="entry name" value="Cyt_P450_E_grp-I"/>
</dbReference>
<gene>
    <name evidence="9" type="ORF">FRD01_10735</name>
</gene>
<reference evidence="9 10" key="1">
    <citation type="submission" date="2019-08" db="EMBL/GenBank/DDBJ databases">
        <authorList>
            <person name="Liang Q."/>
        </authorList>
    </citation>
    <scope>NUCLEOTIDE SEQUENCE [LARGE SCALE GENOMIC DNA]</scope>
    <source>
        <strain evidence="9 10">V1718</strain>
    </source>
</reference>
<dbReference type="PANTHER" id="PTHR24291">
    <property type="entry name" value="CYTOCHROME P450 FAMILY 4"/>
    <property type="match status" value="1"/>
</dbReference>
<dbReference type="InterPro" id="IPR036396">
    <property type="entry name" value="Cyt_P450_sf"/>
</dbReference>
<evidence type="ECO:0000256" key="8">
    <source>
        <dbReference type="RuleBase" id="RU000461"/>
    </source>
</evidence>
<proteinExistence type="inferred from homology"/>
<accession>A0A5B8XQ21</accession>
<dbReference type="CDD" id="cd20620">
    <property type="entry name" value="CYP132-like"/>
    <property type="match status" value="1"/>
</dbReference>
<keyword evidence="5 7" id="KW-0408">Iron</keyword>
<evidence type="ECO:0000313" key="10">
    <source>
        <dbReference type="Proteomes" id="UP000321595"/>
    </source>
</evidence>
<dbReference type="PANTHER" id="PTHR24291:SF50">
    <property type="entry name" value="BIFUNCTIONAL ALBAFLAVENONE MONOOXYGENASE_TERPENE SYNTHASE"/>
    <property type="match status" value="1"/>
</dbReference>
<protein>
    <submittedName>
        <fullName evidence="9">Cytochrome P450</fullName>
    </submittedName>
</protein>
<dbReference type="GO" id="GO:0020037">
    <property type="term" value="F:heme binding"/>
    <property type="evidence" value="ECO:0007669"/>
    <property type="project" value="InterPro"/>
</dbReference>
<dbReference type="Proteomes" id="UP000321595">
    <property type="component" value="Chromosome"/>
</dbReference>
<dbReference type="AlphaFoldDB" id="A0A5B8XQ21"/>
<evidence type="ECO:0000313" key="9">
    <source>
        <dbReference type="EMBL" id="QED27700.1"/>
    </source>
</evidence>
<dbReference type="Gene3D" id="1.10.630.10">
    <property type="entry name" value="Cytochrome P450"/>
    <property type="match status" value="1"/>
</dbReference>
<evidence type="ECO:0000256" key="6">
    <source>
        <dbReference type="ARBA" id="ARBA00023033"/>
    </source>
</evidence>
<evidence type="ECO:0000256" key="3">
    <source>
        <dbReference type="ARBA" id="ARBA00022723"/>
    </source>
</evidence>
<dbReference type="KEGG" id="bbae:FRD01_10735"/>
<dbReference type="RefSeq" id="WP_146959470.1">
    <property type="nucleotide sequence ID" value="NZ_CP042467.1"/>
</dbReference>
<dbReference type="PRINTS" id="PR00385">
    <property type="entry name" value="P450"/>
</dbReference>
<dbReference type="InterPro" id="IPR050196">
    <property type="entry name" value="Cytochrome_P450_Monoox"/>
</dbReference>
<name>A0A5B8XQ21_9DELT</name>
<evidence type="ECO:0000256" key="1">
    <source>
        <dbReference type="ARBA" id="ARBA00010617"/>
    </source>
</evidence>
<keyword evidence="6 8" id="KW-0503">Monooxygenase</keyword>
<dbReference type="InterPro" id="IPR017972">
    <property type="entry name" value="Cyt_P450_CS"/>
</dbReference>
<comment type="similarity">
    <text evidence="1 8">Belongs to the cytochrome P450 family.</text>
</comment>
<keyword evidence="10" id="KW-1185">Reference proteome</keyword>
<dbReference type="Pfam" id="PF00067">
    <property type="entry name" value="p450"/>
    <property type="match status" value="1"/>
</dbReference>
<dbReference type="GO" id="GO:0016705">
    <property type="term" value="F:oxidoreductase activity, acting on paired donors, with incorporation or reduction of molecular oxygen"/>
    <property type="evidence" value="ECO:0007669"/>
    <property type="project" value="InterPro"/>
</dbReference>
<comment type="cofactor">
    <cofactor evidence="7">
        <name>heme</name>
        <dbReference type="ChEBI" id="CHEBI:30413"/>
    </cofactor>
</comment>
<dbReference type="GO" id="GO:0004497">
    <property type="term" value="F:monooxygenase activity"/>
    <property type="evidence" value="ECO:0007669"/>
    <property type="project" value="UniProtKB-KW"/>
</dbReference>
<evidence type="ECO:0000256" key="4">
    <source>
        <dbReference type="ARBA" id="ARBA00023002"/>
    </source>
</evidence>
<sequence length="443" mass="51283">MSKKPPGPHGLQTIPHTLDFIREQIPYIQRMAREYGDVVRFRLGNLDNLLVSDPAIIHEVLVSKAQDFHKDEITHDLKELLGEGLLTAEGDQWKRNRKLASPNLQRTQVSVYADIMSQLSTDAVGRWKHGEERDLHQDMMHLTMEIVVKTLFNLDSGPELDEVSHHVDVAMHYFHLMTHTPWRWVPEVFPMPARKDFKHSIERLDEVVYGLIEKRRGGEEGHDLLWRLIQAKDDEGEGMDDKQLRDEVITMFLAGHETTALVATYTWFLLVQHRDVLDKVFEEVDRVLQKRQAGFDDLQSLSYLNAVIKESMRLYPPAWIIGRQAIRDTTLGDYEVKKGMQILISQMVLHRKPDVFENPDEFRPQRWLEPGFEKSLPRHAYLPFGGGARICIGNHFAMMEAILIVASMAQHIDFELRMTTDMQVSPAVTMRPVVPVTVRVHRR</sequence>
<evidence type="ECO:0000256" key="2">
    <source>
        <dbReference type="ARBA" id="ARBA00022617"/>
    </source>
</evidence>
<dbReference type="SUPFAM" id="SSF48264">
    <property type="entry name" value="Cytochrome P450"/>
    <property type="match status" value="1"/>
</dbReference>